<name>A0ABD3TNB5_9LAMI</name>
<dbReference type="EMBL" id="JBJXBP010000003">
    <property type="protein sequence ID" value="KAL3837923.1"/>
    <property type="molecule type" value="Genomic_DNA"/>
</dbReference>
<evidence type="ECO:0000313" key="1">
    <source>
        <dbReference type="EMBL" id="KAL3837923.1"/>
    </source>
</evidence>
<comment type="caution">
    <text evidence="1">The sequence shown here is derived from an EMBL/GenBank/DDBJ whole genome shotgun (WGS) entry which is preliminary data.</text>
</comment>
<protein>
    <submittedName>
        <fullName evidence="1">Uncharacterized protein</fullName>
    </submittedName>
</protein>
<dbReference type="AlphaFoldDB" id="A0ABD3TNB5"/>
<evidence type="ECO:0000313" key="2">
    <source>
        <dbReference type="Proteomes" id="UP001634393"/>
    </source>
</evidence>
<keyword evidence="2" id="KW-1185">Reference proteome</keyword>
<organism evidence="1 2">
    <name type="scientific">Penstemon smallii</name>
    <dbReference type="NCBI Taxonomy" id="265156"/>
    <lineage>
        <taxon>Eukaryota</taxon>
        <taxon>Viridiplantae</taxon>
        <taxon>Streptophyta</taxon>
        <taxon>Embryophyta</taxon>
        <taxon>Tracheophyta</taxon>
        <taxon>Spermatophyta</taxon>
        <taxon>Magnoliopsida</taxon>
        <taxon>eudicotyledons</taxon>
        <taxon>Gunneridae</taxon>
        <taxon>Pentapetalae</taxon>
        <taxon>asterids</taxon>
        <taxon>lamiids</taxon>
        <taxon>Lamiales</taxon>
        <taxon>Plantaginaceae</taxon>
        <taxon>Cheloneae</taxon>
        <taxon>Penstemon</taxon>
    </lineage>
</organism>
<reference evidence="1 2" key="1">
    <citation type="submission" date="2024-12" db="EMBL/GenBank/DDBJ databases">
        <title>The unique morphological basis and parallel evolutionary history of personate flowers in Penstemon.</title>
        <authorList>
            <person name="Depatie T.H."/>
            <person name="Wessinger C.A."/>
        </authorList>
    </citation>
    <scope>NUCLEOTIDE SEQUENCE [LARGE SCALE GENOMIC DNA]</scope>
    <source>
        <strain evidence="1">WTNN_2</strain>
        <tissue evidence="1">Leaf</tissue>
    </source>
</reference>
<gene>
    <name evidence="1" type="ORF">ACJIZ3_022514</name>
</gene>
<proteinExistence type="predicted"/>
<dbReference type="Proteomes" id="UP001634393">
    <property type="component" value="Unassembled WGS sequence"/>
</dbReference>
<sequence length="38" mass="4580">MLHQMWLFNPKTENRGAREGIDEDRLMGNYVHNTLKTY</sequence>
<accession>A0ABD3TNB5</accession>